<name>S0G3S3_9BACT</name>
<dbReference type="Pfam" id="PF12732">
    <property type="entry name" value="YtxH"/>
    <property type="match status" value="1"/>
</dbReference>
<reference evidence="2 3" key="1">
    <citation type="journal article" date="2013" name="Genome Announc.">
        <title>Draft Genome Sequence of Desulfotignum phosphitoxidans DSM 13687 Strain FiPS-3.</title>
        <authorList>
            <person name="Poehlein A."/>
            <person name="Daniel R."/>
            <person name="Simeonova D.D."/>
        </authorList>
    </citation>
    <scope>NUCLEOTIDE SEQUENCE [LARGE SCALE GENOMIC DNA]</scope>
    <source>
        <strain evidence="2 3">DSM 13687</strain>
    </source>
</reference>
<dbReference type="AlphaFoldDB" id="S0G3S3"/>
<dbReference type="InterPro" id="IPR024623">
    <property type="entry name" value="YtxH"/>
</dbReference>
<proteinExistence type="predicted"/>
<dbReference type="PANTHER" id="PTHR35792:SF2">
    <property type="entry name" value="GENERAL STRESS PROTEIN"/>
    <property type="match status" value="1"/>
</dbReference>
<keyword evidence="1" id="KW-1133">Transmembrane helix</keyword>
<dbReference type="Proteomes" id="UP000014216">
    <property type="component" value="Unassembled WGS sequence"/>
</dbReference>
<protein>
    <submittedName>
        <fullName evidence="2">Putative gas vesicle protein</fullName>
    </submittedName>
</protein>
<comment type="caution">
    <text evidence="2">The sequence shown here is derived from an EMBL/GenBank/DDBJ whole genome shotgun (WGS) entry which is preliminary data.</text>
</comment>
<keyword evidence="3" id="KW-1185">Reference proteome</keyword>
<dbReference type="PATRIC" id="fig|1286635.3.peg.734"/>
<keyword evidence="1" id="KW-0812">Transmembrane</keyword>
<evidence type="ECO:0000313" key="2">
    <source>
        <dbReference type="EMBL" id="EMS81565.1"/>
    </source>
</evidence>
<accession>S0G3S3</accession>
<keyword evidence="1" id="KW-0472">Membrane</keyword>
<feature type="transmembrane region" description="Helical" evidence="1">
    <location>
        <begin position="42"/>
        <end position="61"/>
    </location>
</feature>
<evidence type="ECO:0000313" key="3">
    <source>
        <dbReference type="Proteomes" id="UP000014216"/>
    </source>
</evidence>
<sequence>MVLMNVIKSGGYIMMLNELANQVIKLKRLRTEDVRRNRTRNLVLGAGIGSVVGVAAGILFAPKSGRETRHLIADRTGQTFKNLKDNVAATKEKIVASAKETKEKPSE</sequence>
<organism evidence="2 3">
    <name type="scientific">Desulfotignum phosphitoxidans DSM 13687</name>
    <dbReference type="NCBI Taxonomy" id="1286635"/>
    <lineage>
        <taxon>Bacteria</taxon>
        <taxon>Pseudomonadati</taxon>
        <taxon>Thermodesulfobacteriota</taxon>
        <taxon>Desulfobacteria</taxon>
        <taxon>Desulfobacterales</taxon>
        <taxon>Desulfobacteraceae</taxon>
        <taxon>Desulfotignum</taxon>
    </lineage>
</organism>
<dbReference type="PANTHER" id="PTHR35792">
    <property type="entry name" value="GENERAL STRESS PROTEIN"/>
    <property type="match status" value="1"/>
</dbReference>
<dbReference type="InterPro" id="IPR052928">
    <property type="entry name" value="Desiccation-related_membrane"/>
</dbReference>
<gene>
    <name evidence="2" type="ORF">Dpo_1c07060</name>
</gene>
<evidence type="ECO:0000256" key="1">
    <source>
        <dbReference type="SAM" id="Phobius"/>
    </source>
</evidence>
<dbReference type="EMBL" id="APJX01000001">
    <property type="protein sequence ID" value="EMS81565.1"/>
    <property type="molecule type" value="Genomic_DNA"/>
</dbReference>